<dbReference type="Pfam" id="PF01266">
    <property type="entry name" value="DAO"/>
    <property type="match status" value="1"/>
</dbReference>
<dbReference type="InterPro" id="IPR036188">
    <property type="entry name" value="FAD/NAD-bd_sf"/>
</dbReference>
<comment type="cofactor">
    <cofactor evidence="1">
        <name>FMN</name>
        <dbReference type="ChEBI" id="CHEBI:58210"/>
    </cofactor>
</comment>
<keyword evidence="9" id="KW-0274">FAD</keyword>
<feature type="domain" description="FAD dependent oxidoreductase" evidence="14">
    <location>
        <begin position="8"/>
        <end position="328"/>
    </location>
</feature>
<dbReference type="EC" id="1.1.5.3" evidence="12"/>
<evidence type="ECO:0000256" key="10">
    <source>
        <dbReference type="ARBA" id="ARBA00023002"/>
    </source>
</evidence>
<dbReference type="AlphaFoldDB" id="A0A6B1D6M6"/>
<dbReference type="SUPFAM" id="SSF51905">
    <property type="entry name" value="FAD/NAD(P)-binding domain"/>
    <property type="match status" value="1"/>
</dbReference>
<dbReference type="CDD" id="cd19946">
    <property type="entry name" value="GlpA-like_Fer2_BFD-like"/>
    <property type="match status" value="1"/>
</dbReference>
<evidence type="ECO:0000256" key="11">
    <source>
        <dbReference type="ARBA" id="ARBA00023136"/>
    </source>
</evidence>
<dbReference type="Gene3D" id="3.50.50.60">
    <property type="entry name" value="FAD/NAD(P)-binding domain"/>
    <property type="match status" value="2"/>
</dbReference>
<evidence type="ECO:0000256" key="3">
    <source>
        <dbReference type="ARBA" id="ARBA00004202"/>
    </source>
</evidence>
<evidence type="ECO:0000256" key="5">
    <source>
        <dbReference type="ARBA" id="ARBA00007330"/>
    </source>
</evidence>
<evidence type="ECO:0000259" key="14">
    <source>
        <dbReference type="Pfam" id="PF01266"/>
    </source>
</evidence>
<dbReference type="GO" id="GO:0004368">
    <property type="term" value="F:glycerol-3-phosphate dehydrogenase (quinone) activity"/>
    <property type="evidence" value="ECO:0007669"/>
    <property type="project" value="UniProtKB-EC"/>
</dbReference>
<dbReference type="PRINTS" id="PR01001">
    <property type="entry name" value="FADG3PDH"/>
</dbReference>
<comment type="subunit">
    <text evidence="6">Composed of a catalytic GlpA/B dimer and of membrane bound GlpC.</text>
</comment>
<evidence type="ECO:0000256" key="4">
    <source>
        <dbReference type="ARBA" id="ARBA00005157"/>
    </source>
</evidence>
<evidence type="ECO:0000256" key="6">
    <source>
        <dbReference type="ARBA" id="ARBA00011331"/>
    </source>
</evidence>
<dbReference type="InterPro" id="IPR000447">
    <property type="entry name" value="G3P_DH_FAD-dep"/>
</dbReference>
<dbReference type="GO" id="GO:0005886">
    <property type="term" value="C:plasma membrane"/>
    <property type="evidence" value="ECO:0007669"/>
    <property type="project" value="UniProtKB-SubCell"/>
</dbReference>
<comment type="similarity">
    <text evidence="5 12">Belongs to the FAD-dependent glycerol-3-phosphate dehydrogenase family.</text>
</comment>
<comment type="subcellular location">
    <subcellularLocation>
        <location evidence="3">Cell membrane</location>
        <topology evidence="3">Peripheral membrane protein</topology>
    </subcellularLocation>
</comment>
<feature type="compositionally biased region" description="Low complexity" evidence="13">
    <location>
        <begin position="514"/>
        <end position="533"/>
    </location>
</feature>
<evidence type="ECO:0000256" key="1">
    <source>
        <dbReference type="ARBA" id="ARBA00001917"/>
    </source>
</evidence>
<dbReference type="EMBL" id="VXMH01000034">
    <property type="protein sequence ID" value="MYC94837.1"/>
    <property type="molecule type" value="Genomic_DNA"/>
</dbReference>
<reference evidence="16" key="1">
    <citation type="submission" date="2019-09" db="EMBL/GenBank/DDBJ databases">
        <title>Characterisation of the sponge microbiome using genome-centric metagenomics.</title>
        <authorList>
            <person name="Engelberts J.P."/>
            <person name="Robbins S.J."/>
            <person name="De Goeij J.M."/>
            <person name="Aranda M."/>
            <person name="Bell S.C."/>
            <person name="Webster N.S."/>
        </authorList>
    </citation>
    <scope>NUCLEOTIDE SEQUENCE</scope>
    <source>
        <strain evidence="16">SB0661_bin_32</strain>
    </source>
</reference>
<feature type="region of interest" description="Disordered" evidence="13">
    <location>
        <begin position="504"/>
        <end position="549"/>
    </location>
</feature>
<evidence type="ECO:0000256" key="12">
    <source>
        <dbReference type="RuleBase" id="RU361217"/>
    </source>
</evidence>
<dbReference type="Pfam" id="PF04324">
    <property type="entry name" value="Fer2_BFD"/>
    <property type="match status" value="1"/>
</dbReference>
<sequence length="619" mass="66936">MKRMQTEILVIGGGATGTGVAWDAALRGFRTVLVEKRDLTHGTTGRYHGLLHSGARYVLKDAASAVECISENRILRRTHTHCIEDTSGFFVVVPEDEDDYPDRFAAACRRLDVPCTEIPPPSALRREPLLNPRISRVFELPDAAADSFLATHATAQAARQAGATLLPYHELTRLHLSGGDGNRAVSAATVLDTVSGEELHIDADLVINAAGAWSGQVAALAGVEVKMILGKGVMLATNARLTNTVINRCKMPGDGDILVPIHTVSVIGTTDEQVADPENLSIEQWEVDLMLTEGDKLVPGLSRSRILRAWAGVRPLYQETQPSGEPTPGTDDSLSNDQPAQDSPQSSRDATRALALLNHRQRDGVRGFITITGGKWTTFRLMAESAVDAACEQLGVSRPCRTADTSVPGVEQGHYWLGHRLNEVEDENLQSELVCECELVTRSMLEGAAQRNPTVTLDDLRRDVRLGMGPCQGGFCTYRAVGILHQLRAGNASPAAGEWHVAHMQSPAHHHRAGAAAEPSRAGPAPASSPAPSDESRRRSAAVDPGTNVSQPNLLLRDFLQERWKGVAPILWGQQLRQERLDELIYLSILNADHLPVDDEESPLSSFYRSGSSPASSSL</sequence>
<dbReference type="PANTHER" id="PTHR11985">
    <property type="entry name" value="GLYCEROL-3-PHOSPHATE DEHYDROGENASE"/>
    <property type="match status" value="1"/>
</dbReference>
<dbReference type="UniPathway" id="UPA00618">
    <property type="reaction ID" value="UER00673"/>
</dbReference>
<dbReference type="GO" id="GO:0009331">
    <property type="term" value="C:glycerol-3-phosphate dehydrogenase (FAD) complex"/>
    <property type="evidence" value="ECO:0007669"/>
    <property type="project" value="UniProtKB-UniRule"/>
</dbReference>
<feature type="region of interest" description="Disordered" evidence="13">
    <location>
        <begin position="599"/>
        <end position="619"/>
    </location>
</feature>
<organism evidence="16">
    <name type="scientific">Caldilineaceae bacterium SB0661_bin_32</name>
    <dbReference type="NCBI Taxonomy" id="2605255"/>
    <lineage>
        <taxon>Bacteria</taxon>
        <taxon>Bacillati</taxon>
        <taxon>Chloroflexota</taxon>
        <taxon>Caldilineae</taxon>
        <taxon>Caldilineales</taxon>
        <taxon>Caldilineaceae</taxon>
    </lineage>
</organism>
<keyword evidence="10 12" id="KW-0560">Oxidoreductase</keyword>
<evidence type="ECO:0000256" key="2">
    <source>
        <dbReference type="ARBA" id="ARBA00001974"/>
    </source>
</evidence>
<evidence type="ECO:0000256" key="8">
    <source>
        <dbReference type="ARBA" id="ARBA00022630"/>
    </source>
</evidence>
<keyword evidence="11" id="KW-0472">Membrane</keyword>
<dbReference type="GO" id="GO:0046168">
    <property type="term" value="P:glycerol-3-phosphate catabolic process"/>
    <property type="evidence" value="ECO:0007669"/>
    <property type="project" value="TreeGrafter"/>
</dbReference>
<keyword evidence="7" id="KW-1003">Cell membrane</keyword>
<dbReference type="InterPro" id="IPR041854">
    <property type="entry name" value="BFD-like_2Fe2S-bd_dom_sf"/>
</dbReference>
<evidence type="ECO:0000256" key="13">
    <source>
        <dbReference type="SAM" id="MobiDB-lite"/>
    </source>
</evidence>
<feature type="region of interest" description="Disordered" evidence="13">
    <location>
        <begin position="317"/>
        <end position="349"/>
    </location>
</feature>
<dbReference type="SUPFAM" id="SSF54373">
    <property type="entry name" value="FAD-linked reductases, C-terminal domain"/>
    <property type="match status" value="1"/>
</dbReference>
<feature type="domain" description="BFD-like [2Fe-2S]-binding" evidence="15">
    <location>
        <begin position="433"/>
        <end position="485"/>
    </location>
</feature>
<feature type="compositionally biased region" description="Polar residues" evidence="13">
    <location>
        <begin position="603"/>
        <end position="619"/>
    </location>
</feature>
<gene>
    <name evidence="16" type="ORF">F4X14_07685</name>
</gene>
<dbReference type="PANTHER" id="PTHR11985:SF35">
    <property type="entry name" value="ANAEROBIC GLYCEROL-3-PHOSPHATE DEHYDROGENASE SUBUNIT A"/>
    <property type="match status" value="1"/>
</dbReference>
<dbReference type="GO" id="GO:0019563">
    <property type="term" value="P:glycerol catabolic process"/>
    <property type="evidence" value="ECO:0007669"/>
    <property type="project" value="UniProtKB-UniPathway"/>
</dbReference>
<feature type="compositionally biased region" description="Polar residues" evidence="13">
    <location>
        <begin position="318"/>
        <end position="348"/>
    </location>
</feature>
<comment type="cofactor">
    <cofactor evidence="2 12">
        <name>FAD</name>
        <dbReference type="ChEBI" id="CHEBI:57692"/>
    </cofactor>
</comment>
<comment type="caution">
    <text evidence="16">The sequence shown here is derived from an EMBL/GenBank/DDBJ whole genome shotgun (WGS) entry which is preliminary data.</text>
</comment>
<accession>A0A6B1D6M6</accession>
<name>A0A6B1D6M6_9CHLR</name>
<keyword evidence="8 12" id="KW-0285">Flavoprotein</keyword>
<dbReference type="Gene3D" id="1.10.10.1100">
    <property type="entry name" value="BFD-like [2Fe-2S]-binding domain"/>
    <property type="match status" value="1"/>
</dbReference>
<dbReference type="InterPro" id="IPR006076">
    <property type="entry name" value="FAD-dep_OxRdtase"/>
</dbReference>
<evidence type="ECO:0000256" key="9">
    <source>
        <dbReference type="ARBA" id="ARBA00022827"/>
    </source>
</evidence>
<dbReference type="Gene3D" id="3.30.9.10">
    <property type="entry name" value="D-Amino Acid Oxidase, subunit A, domain 2"/>
    <property type="match status" value="1"/>
</dbReference>
<dbReference type="PROSITE" id="PS00977">
    <property type="entry name" value="FAD_G3PDH_1"/>
    <property type="match status" value="1"/>
</dbReference>
<evidence type="ECO:0000259" key="15">
    <source>
        <dbReference type="Pfam" id="PF04324"/>
    </source>
</evidence>
<evidence type="ECO:0000256" key="7">
    <source>
        <dbReference type="ARBA" id="ARBA00022475"/>
    </source>
</evidence>
<comment type="pathway">
    <text evidence="4">Polyol metabolism; glycerol degradation via glycerol kinase pathway; glycerone phosphate from sn-glycerol 3-phosphate (anaerobic route): step 1/1.</text>
</comment>
<dbReference type="InterPro" id="IPR007419">
    <property type="entry name" value="BFD-like_2Fe2S-bd_dom"/>
</dbReference>
<evidence type="ECO:0000313" key="16">
    <source>
        <dbReference type="EMBL" id="MYC94837.1"/>
    </source>
</evidence>
<proteinExistence type="inferred from homology"/>
<protein>
    <recommendedName>
        <fullName evidence="12">Glycerol-3-phosphate dehydrogenase</fullName>
        <ecNumber evidence="12">1.1.5.3</ecNumber>
    </recommendedName>
</protein>
<comment type="catalytic activity">
    <reaction evidence="12">
        <text>a quinone + sn-glycerol 3-phosphate = dihydroxyacetone phosphate + a quinol</text>
        <dbReference type="Rhea" id="RHEA:18977"/>
        <dbReference type="ChEBI" id="CHEBI:24646"/>
        <dbReference type="ChEBI" id="CHEBI:57597"/>
        <dbReference type="ChEBI" id="CHEBI:57642"/>
        <dbReference type="ChEBI" id="CHEBI:132124"/>
        <dbReference type="EC" id="1.1.5.3"/>
    </reaction>
</comment>